<dbReference type="AlphaFoldDB" id="A0A239N9S9"/>
<accession>A0A239N9S9</accession>
<dbReference type="PROSITE" id="PS01124">
    <property type="entry name" value="HTH_ARAC_FAMILY_2"/>
    <property type="match status" value="1"/>
</dbReference>
<keyword evidence="9" id="KW-1185">Reference proteome</keyword>
<dbReference type="InterPro" id="IPR018060">
    <property type="entry name" value="HTH_AraC"/>
</dbReference>
<sequence>MRLNRKAGQEAARDGKAWAPAALGGGNYSILRKCEERPDAEQVLKIPCDDAFSVIVQLRDFASHRLWRGGRLVYDGGHARQSMSIAYLGDEVRCQHRAAYDNLRFILPRAAMNELLYEEGVPRPVAFDRVTGQVDPVVYHLAQALLPALGMPGQASQLFVDQVMLALCTHLNARYGEAPAPRESARGLAGWQLRRAQELIANHLSDGLSVARLAQECALSRSHFTRAFKLSTGLSPHDWLLRMRVEKAKELMRDTSLCLSQIGLDCGFADQSHFSRVFLRLAGMSPANWRRFQRLER</sequence>
<comment type="subcellular location">
    <subcellularLocation>
        <location evidence="1">Cytoplasm</location>
    </subcellularLocation>
</comment>
<reference evidence="8 9" key="2">
    <citation type="submission" date="2017-06" db="EMBL/GenBank/DDBJ databases">
        <authorList>
            <person name="Varghese N."/>
            <person name="Submissions S."/>
        </authorList>
    </citation>
    <scope>NUCLEOTIDE SEQUENCE [LARGE SCALE GENOMIC DNA]</scope>
    <source>
        <strain evidence="8 9">RLD-1</strain>
    </source>
</reference>
<dbReference type="InterPro" id="IPR050204">
    <property type="entry name" value="AraC_XylS_family_regulators"/>
</dbReference>
<dbReference type="InterPro" id="IPR020449">
    <property type="entry name" value="Tscrpt_reg_AraC-type_HTH"/>
</dbReference>
<dbReference type="EMBL" id="FNEC01000031">
    <property type="protein sequence ID" value="SDK19960.1"/>
    <property type="molecule type" value="Genomic_DNA"/>
</dbReference>
<evidence type="ECO:0000256" key="3">
    <source>
        <dbReference type="ARBA" id="ARBA00023125"/>
    </source>
</evidence>
<dbReference type="PROSITE" id="PS00041">
    <property type="entry name" value="HTH_ARAC_FAMILY_1"/>
    <property type="match status" value="1"/>
</dbReference>
<reference evidence="7 10" key="1">
    <citation type="submission" date="2016-10" db="EMBL/GenBank/DDBJ databases">
        <authorList>
            <person name="de Groot N.N."/>
        </authorList>
    </citation>
    <scope>NUCLEOTIDE SEQUENCE [LARGE SCALE GENOMIC DNA]</scope>
    <source>
        <strain evidence="7 10">CCM 7361</strain>
    </source>
</reference>
<evidence type="ECO:0000256" key="1">
    <source>
        <dbReference type="ARBA" id="ARBA00004496"/>
    </source>
</evidence>
<evidence type="ECO:0000313" key="10">
    <source>
        <dbReference type="Proteomes" id="UP000199693"/>
    </source>
</evidence>
<dbReference type="SUPFAM" id="SSF46689">
    <property type="entry name" value="Homeodomain-like"/>
    <property type="match status" value="2"/>
</dbReference>
<keyword evidence="3" id="KW-0238">DNA-binding</keyword>
<dbReference type="EMBL" id="FZPC01000040">
    <property type="protein sequence ID" value="SNT51661.1"/>
    <property type="molecule type" value="Genomic_DNA"/>
</dbReference>
<keyword evidence="2" id="KW-0805">Transcription regulation</keyword>
<dbReference type="SMART" id="SM00342">
    <property type="entry name" value="HTH_ARAC"/>
    <property type="match status" value="1"/>
</dbReference>
<dbReference type="InterPro" id="IPR018062">
    <property type="entry name" value="HTH_AraC-typ_CS"/>
</dbReference>
<evidence type="ECO:0000313" key="7">
    <source>
        <dbReference type="EMBL" id="SDK19960.1"/>
    </source>
</evidence>
<keyword evidence="4" id="KW-0804">Transcription</keyword>
<dbReference type="Pfam" id="PF12833">
    <property type="entry name" value="HTH_18"/>
    <property type="match status" value="1"/>
</dbReference>
<dbReference type="PRINTS" id="PR00032">
    <property type="entry name" value="HTHARAC"/>
</dbReference>
<comment type="function">
    <text evidence="5">Regulatory protein of the TOL plasmid xyl operons. XylS activates the xylXYZLTEGFJQKIH operon required for the degradation of toluene, m-xylene and p-xylene.</text>
</comment>
<evidence type="ECO:0000313" key="8">
    <source>
        <dbReference type="EMBL" id="SNT51661.1"/>
    </source>
</evidence>
<dbReference type="PANTHER" id="PTHR46796">
    <property type="entry name" value="HTH-TYPE TRANSCRIPTIONAL ACTIVATOR RHAS-RELATED"/>
    <property type="match status" value="1"/>
</dbReference>
<dbReference type="Proteomes" id="UP000198309">
    <property type="component" value="Unassembled WGS sequence"/>
</dbReference>
<evidence type="ECO:0000256" key="4">
    <source>
        <dbReference type="ARBA" id="ARBA00023163"/>
    </source>
</evidence>
<feature type="domain" description="HTH araC/xylS-type" evidence="6">
    <location>
        <begin position="194"/>
        <end position="292"/>
    </location>
</feature>
<dbReference type="GO" id="GO:0009893">
    <property type="term" value="P:positive regulation of metabolic process"/>
    <property type="evidence" value="ECO:0007669"/>
    <property type="project" value="UniProtKB-ARBA"/>
</dbReference>
<gene>
    <name evidence="7" type="ORF">SAMN05216189_103149</name>
    <name evidence="8" type="ORF">SAMN06295949_14018</name>
</gene>
<name>A0A239N9S9_9PSED</name>
<dbReference type="GO" id="GO:0005737">
    <property type="term" value="C:cytoplasm"/>
    <property type="evidence" value="ECO:0007669"/>
    <property type="project" value="UniProtKB-SubCell"/>
</dbReference>
<evidence type="ECO:0000256" key="2">
    <source>
        <dbReference type="ARBA" id="ARBA00023015"/>
    </source>
</evidence>
<proteinExistence type="predicted"/>
<dbReference type="PANTHER" id="PTHR46796:SF14">
    <property type="entry name" value="TRANSCRIPTIONAL REGULATORY PROTEIN"/>
    <property type="match status" value="1"/>
</dbReference>
<protein>
    <submittedName>
        <fullName evidence="7">Transcriptional regulator, AraC family</fullName>
    </submittedName>
</protein>
<evidence type="ECO:0000259" key="6">
    <source>
        <dbReference type="PROSITE" id="PS01124"/>
    </source>
</evidence>
<dbReference type="Proteomes" id="UP000199693">
    <property type="component" value="Unassembled WGS sequence"/>
</dbReference>
<dbReference type="RefSeq" id="WP_089394435.1">
    <property type="nucleotide sequence ID" value="NZ_FNEC01000031.1"/>
</dbReference>
<evidence type="ECO:0000256" key="5">
    <source>
        <dbReference type="ARBA" id="ARBA00037345"/>
    </source>
</evidence>
<dbReference type="GO" id="GO:0043565">
    <property type="term" value="F:sequence-specific DNA binding"/>
    <property type="evidence" value="ECO:0007669"/>
    <property type="project" value="InterPro"/>
</dbReference>
<evidence type="ECO:0000313" key="9">
    <source>
        <dbReference type="Proteomes" id="UP000198309"/>
    </source>
</evidence>
<organism evidence="7 10">
    <name type="scientific">Pseudomonas delhiensis</name>
    <dbReference type="NCBI Taxonomy" id="366289"/>
    <lineage>
        <taxon>Bacteria</taxon>
        <taxon>Pseudomonadati</taxon>
        <taxon>Pseudomonadota</taxon>
        <taxon>Gammaproteobacteria</taxon>
        <taxon>Pseudomonadales</taxon>
        <taxon>Pseudomonadaceae</taxon>
        <taxon>Pseudomonas</taxon>
    </lineage>
</organism>
<dbReference type="GO" id="GO:0003700">
    <property type="term" value="F:DNA-binding transcription factor activity"/>
    <property type="evidence" value="ECO:0007669"/>
    <property type="project" value="InterPro"/>
</dbReference>
<dbReference type="Gene3D" id="1.10.10.60">
    <property type="entry name" value="Homeodomain-like"/>
    <property type="match status" value="2"/>
</dbReference>
<dbReference type="InterPro" id="IPR009057">
    <property type="entry name" value="Homeodomain-like_sf"/>
</dbReference>